<dbReference type="STRING" id="1073423.SAMN04488700_1908"/>
<dbReference type="Proteomes" id="UP000193435">
    <property type="component" value="Unassembled WGS sequence"/>
</dbReference>
<evidence type="ECO:0000256" key="5">
    <source>
        <dbReference type="HAMAP-Rule" id="MF_00921"/>
    </source>
</evidence>
<accession>A0A1X7NG39</accession>
<keyword evidence="4 5" id="KW-0418">Kinase</keyword>
<dbReference type="GO" id="GO:0043531">
    <property type="term" value="F:ADP binding"/>
    <property type="evidence" value="ECO:0007669"/>
    <property type="project" value="UniProtKB-UniRule"/>
</dbReference>
<dbReference type="PANTHER" id="PTHR31756">
    <property type="entry name" value="PYRUVATE, PHOSPHATE DIKINASE REGULATORY PROTEIN 1, CHLOROPLASTIC"/>
    <property type="match status" value="1"/>
</dbReference>
<name>A0A1X7NG39_9LACT</name>
<sequence>MEKQKKINLYIISDSVGGTANNLGQAAMSQFPGVDANVSAYPFIRGEDTLYSILEKAHKDNALVIHTLISPTLTNLIISYCEDHDLFCFDVINPVVKEIEQRTSTKPLEEPGILHQLNDNYFDRISAIEFAVKYDDGRDPKGFLEADIVLLGISRTSKTPLSMFLANQNYKVANLPLVPEAHIPETLWKVNPKKIVGLTNDRHVLNSIRRERMIAYGLNPETGYSKIDRIDEELVFAKKLYDQLDCLVINVATKSIEETAAIIVNTLQLDSKKRTF</sequence>
<evidence type="ECO:0000313" key="6">
    <source>
        <dbReference type="EMBL" id="SMH36678.1"/>
    </source>
</evidence>
<keyword evidence="7" id="KW-1185">Reference proteome</keyword>
<reference evidence="6 7" key="1">
    <citation type="submission" date="2017-04" db="EMBL/GenBank/DDBJ databases">
        <authorList>
            <person name="Afonso C.L."/>
            <person name="Miller P.J."/>
            <person name="Scott M.A."/>
            <person name="Spackman E."/>
            <person name="Goraichik I."/>
            <person name="Dimitrov K.M."/>
            <person name="Suarez D.L."/>
            <person name="Swayne D.E."/>
        </authorList>
    </citation>
    <scope>NUCLEOTIDE SEQUENCE [LARGE SCALE GENOMIC DNA]</scope>
    <source>
        <strain evidence="6 7">LMG26642</strain>
    </source>
</reference>
<evidence type="ECO:0000256" key="4">
    <source>
        <dbReference type="ARBA" id="ARBA00022777"/>
    </source>
</evidence>
<feature type="binding site" evidence="5">
    <location>
        <begin position="152"/>
        <end position="159"/>
    </location>
    <ligand>
        <name>ADP</name>
        <dbReference type="ChEBI" id="CHEBI:456216"/>
    </ligand>
</feature>
<dbReference type="InterPro" id="IPR005177">
    <property type="entry name" value="Kinase-pyrophosphorylase"/>
</dbReference>
<keyword evidence="2 5" id="KW-0808">Transferase</keyword>
<dbReference type="GO" id="GO:0005524">
    <property type="term" value="F:ATP binding"/>
    <property type="evidence" value="ECO:0007669"/>
    <property type="project" value="InterPro"/>
</dbReference>
<comment type="catalytic activity">
    <reaction evidence="5">
        <text>N(tele)-phospho-L-histidyl/L-threonyl-[pyruvate, phosphate dikinase] + ADP = N(tele)-phospho-L-histidyl/O-phospho-L-threonyl-[pyruvate, phosphate dikinase] + AMP + H(+)</text>
        <dbReference type="Rhea" id="RHEA:43692"/>
        <dbReference type="Rhea" id="RHEA-COMP:10650"/>
        <dbReference type="Rhea" id="RHEA-COMP:10651"/>
        <dbReference type="ChEBI" id="CHEBI:15378"/>
        <dbReference type="ChEBI" id="CHEBI:30013"/>
        <dbReference type="ChEBI" id="CHEBI:61977"/>
        <dbReference type="ChEBI" id="CHEBI:83586"/>
        <dbReference type="ChEBI" id="CHEBI:456215"/>
        <dbReference type="ChEBI" id="CHEBI:456216"/>
        <dbReference type="EC" id="2.7.11.32"/>
    </reaction>
</comment>
<evidence type="ECO:0000256" key="2">
    <source>
        <dbReference type="ARBA" id="ARBA00022679"/>
    </source>
</evidence>
<keyword evidence="3 5" id="KW-0547">Nucleotide-binding</keyword>
<evidence type="ECO:0000256" key="3">
    <source>
        <dbReference type="ARBA" id="ARBA00022741"/>
    </source>
</evidence>
<dbReference type="HAMAP" id="MF_00921">
    <property type="entry name" value="PDRP"/>
    <property type="match status" value="1"/>
</dbReference>
<comment type="function">
    <text evidence="5">Bifunctional serine/threonine kinase and phosphorylase involved in the regulation of the pyruvate, phosphate dikinase (PPDK) by catalyzing its phosphorylation/dephosphorylation.</text>
</comment>
<organism evidence="6 7">
    <name type="scientific">Carnobacterium iners</name>
    <dbReference type="NCBI Taxonomy" id="1073423"/>
    <lineage>
        <taxon>Bacteria</taxon>
        <taxon>Bacillati</taxon>
        <taxon>Bacillota</taxon>
        <taxon>Bacilli</taxon>
        <taxon>Lactobacillales</taxon>
        <taxon>Carnobacteriaceae</taxon>
        <taxon>Carnobacterium</taxon>
    </lineage>
</organism>
<dbReference type="GO" id="GO:0016776">
    <property type="term" value="F:phosphotransferase activity, phosphate group as acceptor"/>
    <property type="evidence" value="ECO:0007669"/>
    <property type="project" value="UniProtKB-UniRule"/>
</dbReference>
<evidence type="ECO:0000256" key="1">
    <source>
        <dbReference type="ARBA" id="ARBA00022527"/>
    </source>
</evidence>
<comment type="similarity">
    <text evidence="5">Belongs to the pyruvate, phosphate/water dikinase regulatory protein family. PDRP subfamily.</text>
</comment>
<dbReference type="OrthoDB" id="9782201at2"/>
<dbReference type="AlphaFoldDB" id="A0A1X7NG39"/>
<proteinExistence type="inferred from homology"/>
<dbReference type="InterPro" id="IPR026565">
    <property type="entry name" value="PPDK_reg"/>
</dbReference>
<dbReference type="EC" id="2.7.4.27" evidence="5"/>
<gene>
    <name evidence="6" type="ORF">SAMN04488700_1908</name>
</gene>
<keyword evidence="1 5" id="KW-0723">Serine/threonine-protein kinase</keyword>
<dbReference type="GO" id="GO:0004674">
    <property type="term" value="F:protein serine/threonine kinase activity"/>
    <property type="evidence" value="ECO:0007669"/>
    <property type="project" value="UniProtKB-UniRule"/>
</dbReference>
<dbReference type="RefSeq" id="WP_085559996.1">
    <property type="nucleotide sequence ID" value="NZ_FOAH01000003.1"/>
</dbReference>
<dbReference type="PANTHER" id="PTHR31756:SF3">
    <property type="entry name" value="PYRUVATE, PHOSPHATE DIKINASE REGULATORY PROTEIN 1, CHLOROPLASTIC"/>
    <property type="match status" value="1"/>
</dbReference>
<protein>
    <recommendedName>
        <fullName evidence="5">Putative pyruvate, phosphate dikinase regulatory protein</fullName>
        <shortName evidence="5">PPDK regulatory protein</shortName>
        <ecNumber evidence="5">2.7.11.32</ecNumber>
        <ecNumber evidence="5">2.7.4.27</ecNumber>
    </recommendedName>
</protein>
<dbReference type="EC" id="2.7.11.32" evidence="5"/>
<dbReference type="NCBIfam" id="NF003742">
    <property type="entry name" value="PRK05339.1"/>
    <property type="match status" value="1"/>
</dbReference>
<dbReference type="Pfam" id="PF03618">
    <property type="entry name" value="Kinase-PPPase"/>
    <property type="match status" value="1"/>
</dbReference>
<evidence type="ECO:0000313" key="7">
    <source>
        <dbReference type="Proteomes" id="UP000193435"/>
    </source>
</evidence>
<dbReference type="EMBL" id="FXBJ01000002">
    <property type="protein sequence ID" value="SMH36678.1"/>
    <property type="molecule type" value="Genomic_DNA"/>
</dbReference>
<comment type="catalytic activity">
    <reaction evidence="5">
        <text>N(tele)-phospho-L-histidyl/O-phospho-L-threonyl-[pyruvate, phosphate dikinase] + phosphate + H(+) = N(tele)-phospho-L-histidyl/L-threonyl-[pyruvate, phosphate dikinase] + diphosphate</text>
        <dbReference type="Rhea" id="RHEA:43696"/>
        <dbReference type="Rhea" id="RHEA-COMP:10650"/>
        <dbReference type="Rhea" id="RHEA-COMP:10651"/>
        <dbReference type="ChEBI" id="CHEBI:15378"/>
        <dbReference type="ChEBI" id="CHEBI:30013"/>
        <dbReference type="ChEBI" id="CHEBI:33019"/>
        <dbReference type="ChEBI" id="CHEBI:43474"/>
        <dbReference type="ChEBI" id="CHEBI:61977"/>
        <dbReference type="ChEBI" id="CHEBI:83586"/>
        <dbReference type="EC" id="2.7.4.27"/>
    </reaction>
</comment>